<dbReference type="InterPro" id="IPR045867">
    <property type="entry name" value="DNA-dir_RpoC_beta_prime"/>
</dbReference>
<evidence type="ECO:0000256" key="7">
    <source>
        <dbReference type="ARBA" id="ARBA00022695"/>
    </source>
</evidence>
<evidence type="ECO:0000256" key="11">
    <source>
        <dbReference type="ARBA" id="ARBA00023163"/>
    </source>
</evidence>
<dbReference type="Proteomes" id="UP001107558">
    <property type="component" value="Chromosome 1"/>
</dbReference>
<feature type="region of interest" description="Disordered" evidence="16">
    <location>
        <begin position="1094"/>
        <end position="1113"/>
    </location>
</feature>
<evidence type="ECO:0000256" key="6">
    <source>
        <dbReference type="ARBA" id="ARBA00022679"/>
    </source>
</evidence>
<feature type="domain" description="RNA polymerase N-terminal" evidence="17">
    <location>
        <begin position="321"/>
        <end position="656"/>
    </location>
</feature>
<keyword evidence="7 15" id="KW-0548">Nucleotidyltransferase</keyword>
<dbReference type="Pfam" id="PF04998">
    <property type="entry name" value="RNA_pol_Rpb1_5"/>
    <property type="match status" value="1"/>
</dbReference>
<feature type="compositionally biased region" description="Basic and acidic residues" evidence="16">
    <location>
        <begin position="1445"/>
        <end position="1456"/>
    </location>
</feature>
<dbReference type="Pfam" id="PF00623">
    <property type="entry name" value="RNA_pol_Rpb1_2"/>
    <property type="match status" value="1"/>
</dbReference>
<dbReference type="Pfam" id="PF04997">
    <property type="entry name" value="RNA_pol_Rpb1_1"/>
    <property type="match status" value="1"/>
</dbReference>
<dbReference type="Gene3D" id="1.10.357.120">
    <property type="match status" value="1"/>
</dbReference>
<dbReference type="Gene3D" id="3.30.1490.180">
    <property type="entry name" value="RNA polymerase ii"/>
    <property type="match status" value="1"/>
</dbReference>
<dbReference type="Gene3D" id="1.10.274.100">
    <property type="entry name" value="RNA polymerase Rpb1, domain 3"/>
    <property type="match status" value="1"/>
</dbReference>
<accession>A0A9J6CEB7</accession>
<dbReference type="CDD" id="cd02735">
    <property type="entry name" value="RNAP_I_Rpa1_C"/>
    <property type="match status" value="1"/>
</dbReference>
<dbReference type="InterPro" id="IPR006592">
    <property type="entry name" value="RNA_pol_N"/>
</dbReference>
<dbReference type="GO" id="GO:0046872">
    <property type="term" value="F:metal ion binding"/>
    <property type="evidence" value="ECO:0007669"/>
    <property type="project" value="UniProtKB-KW"/>
</dbReference>
<dbReference type="InterPro" id="IPR047107">
    <property type="entry name" value="DNA-dir_RNA_pol1_lsu_C"/>
</dbReference>
<dbReference type="EC" id="2.7.7.6" evidence="15"/>
<organism evidence="18 19">
    <name type="scientific">Polypedilum vanderplanki</name>
    <name type="common">Sleeping chironomid midge</name>
    <dbReference type="NCBI Taxonomy" id="319348"/>
    <lineage>
        <taxon>Eukaryota</taxon>
        <taxon>Metazoa</taxon>
        <taxon>Ecdysozoa</taxon>
        <taxon>Arthropoda</taxon>
        <taxon>Hexapoda</taxon>
        <taxon>Insecta</taxon>
        <taxon>Pterygota</taxon>
        <taxon>Neoptera</taxon>
        <taxon>Endopterygota</taxon>
        <taxon>Diptera</taxon>
        <taxon>Nematocera</taxon>
        <taxon>Chironomoidea</taxon>
        <taxon>Chironomidae</taxon>
        <taxon>Chironominae</taxon>
        <taxon>Polypedilum</taxon>
        <taxon>Polypedilum</taxon>
    </lineage>
</organism>
<feature type="region of interest" description="Disordered" evidence="16">
    <location>
        <begin position="1445"/>
        <end position="1466"/>
    </location>
</feature>
<feature type="region of interest" description="Disordered" evidence="16">
    <location>
        <begin position="1323"/>
        <end position="1351"/>
    </location>
</feature>
<dbReference type="PANTHER" id="PTHR19376">
    <property type="entry name" value="DNA-DIRECTED RNA POLYMERASE"/>
    <property type="match status" value="1"/>
</dbReference>
<keyword evidence="8" id="KW-0479">Metal-binding</keyword>
<dbReference type="InterPro" id="IPR007080">
    <property type="entry name" value="RNA_pol_Rpb1_1"/>
</dbReference>
<dbReference type="Gene3D" id="2.40.40.20">
    <property type="match status" value="1"/>
</dbReference>
<comment type="subunit">
    <text evidence="3">Component of the RNA polymerase I (Pol I) complex consisting of at least 13 subunits.</text>
</comment>
<evidence type="ECO:0000256" key="10">
    <source>
        <dbReference type="ARBA" id="ARBA00022842"/>
    </source>
</evidence>
<evidence type="ECO:0000256" key="14">
    <source>
        <dbReference type="ARBA" id="ARBA00053996"/>
    </source>
</evidence>
<keyword evidence="5" id="KW-0597">Phosphoprotein</keyword>
<keyword evidence="12" id="KW-0539">Nucleus</keyword>
<evidence type="ECO:0000256" key="9">
    <source>
        <dbReference type="ARBA" id="ARBA00022833"/>
    </source>
</evidence>
<dbReference type="InterPro" id="IPR042102">
    <property type="entry name" value="RNA_pol_Rpb1_3_sf"/>
</dbReference>
<dbReference type="GO" id="GO:0003899">
    <property type="term" value="F:DNA-directed RNA polymerase activity"/>
    <property type="evidence" value="ECO:0007669"/>
    <property type="project" value="UniProtKB-EC"/>
</dbReference>
<keyword evidence="11 15" id="KW-0804">Transcription</keyword>
<proteinExistence type="inferred from homology"/>
<dbReference type="InterPro" id="IPR038120">
    <property type="entry name" value="Rpb1_funnel_sf"/>
</dbReference>
<dbReference type="GO" id="GO:0006351">
    <property type="term" value="P:DNA-templated transcription"/>
    <property type="evidence" value="ECO:0007669"/>
    <property type="project" value="InterPro"/>
</dbReference>
<dbReference type="GO" id="GO:0005736">
    <property type="term" value="C:RNA polymerase I complex"/>
    <property type="evidence" value="ECO:0007669"/>
    <property type="project" value="TreeGrafter"/>
</dbReference>
<feature type="region of interest" description="Disordered" evidence="16">
    <location>
        <begin position="1386"/>
        <end position="1420"/>
    </location>
</feature>
<evidence type="ECO:0000256" key="5">
    <source>
        <dbReference type="ARBA" id="ARBA00022553"/>
    </source>
</evidence>
<evidence type="ECO:0000256" key="8">
    <source>
        <dbReference type="ARBA" id="ARBA00022723"/>
    </source>
</evidence>
<dbReference type="Gene3D" id="4.10.860.120">
    <property type="entry name" value="RNA polymerase II, clamp domain"/>
    <property type="match status" value="1"/>
</dbReference>
<keyword evidence="19" id="KW-1185">Reference proteome</keyword>
<dbReference type="Gene3D" id="6.10.250.2940">
    <property type="match status" value="1"/>
</dbReference>
<feature type="compositionally biased region" description="Acidic residues" evidence="16">
    <location>
        <begin position="1392"/>
        <end position="1402"/>
    </location>
</feature>
<dbReference type="Gene3D" id="1.10.132.30">
    <property type="match status" value="1"/>
</dbReference>
<dbReference type="Gene3D" id="3.30.70.2850">
    <property type="match status" value="1"/>
</dbReference>
<keyword evidence="6 15" id="KW-0808">Transferase</keyword>
<dbReference type="InterPro" id="IPR015699">
    <property type="entry name" value="DNA-dir_RNA_pol1_lsu_N"/>
</dbReference>
<comment type="similarity">
    <text evidence="2 15">Belongs to the RNA polymerase beta' chain family.</text>
</comment>
<evidence type="ECO:0000256" key="4">
    <source>
        <dbReference type="ARBA" id="ARBA00022478"/>
    </source>
</evidence>
<evidence type="ECO:0000256" key="3">
    <source>
        <dbReference type="ARBA" id="ARBA00011251"/>
    </source>
</evidence>
<dbReference type="InterPro" id="IPR007083">
    <property type="entry name" value="RNA_pol_Rpb1_4"/>
</dbReference>
<evidence type="ECO:0000256" key="13">
    <source>
        <dbReference type="ARBA" id="ARBA00048552"/>
    </source>
</evidence>
<gene>
    <name evidence="18" type="ORF">PVAND_009648</name>
</gene>
<feature type="compositionally biased region" description="Acidic residues" evidence="16">
    <location>
        <begin position="1457"/>
        <end position="1466"/>
    </location>
</feature>
<reference evidence="18" key="1">
    <citation type="submission" date="2021-03" db="EMBL/GenBank/DDBJ databases">
        <title>Chromosome level genome of the anhydrobiotic midge Polypedilum vanderplanki.</title>
        <authorList>
            <person name="Yoshida Y."/>
            <person name="Kikawada T."/>
            <person name="Gusev O."/>
        </authorList>
    </citation>
    <scope>NUCLEOTIDE SEQUENCE</scope>
    <source>
        <strain evidence="18">NIAS01</strain>
        <tissue evidence="18">Whole body or cell culture</tissue>
    </source>
</reference>
<comment type="function">
    <text evidence="14">DNA-dependent RNA polymerase catalyzes the transcription of DNA into RNA using the four ribonucleoside triphosphates as substrates. Largest and catalytic core component of RNA polymerase I which synthesizes ribosomal RNA precursors. Forms the polymerase active center together with the second largest subunit. A single stranded DNA template strand of the promoter is positioned within the central active site cleft of Pol I. A bridging helix emanates from RPA1 and crosses the cleft near the catalytic site and is thought to promote translocation of Pol I by acting as a ratchet that moves the RNA-DNA hybrid through the active site by switching from straight to bent conformations at each step of nucleotide addition.</text>
</comment>
<evidence type="ECO:0000313" key="19">
    <source>
        <dbReference type="Proteomes" id="UP001107558"/>
    </source>
</evidence>
<name>A0A9J6CEB7_POLVA</name>
<dbReference type="InterPro" id="IPR007066">
    <property type="entry name" value="RNA_pol_Rpb1_3"/>
</dbReference>
<dbReference type="Pfam" id="PF04983">
    <property type="entry name" value="RNA_pol_Rpb1_3"/>
    <property type="match status" value="1"/>
</dbReference>
<sequence>MPRSVIKKLPKMPVSLAKERPVTLNIENVEFSVFNAEEIRKISVCKILNPISFDGLGNSTAGGLYDNRMGPLSRRELCGTCNSGENDCTGHFGHIDLVMTVYNPFFMKNLVSILKSVCTKCFRLQITDRMKEIVELQLQLIDAGYVAEASDLEDQKLVFCKTKTISKKLTKENIENNERDEKRIEKNYFKTMKKLRKLLKSNPVNHYEKTKTSESIRNAIIHSTFGTITNNTSASKCMYCHLPWKKIRYSYKKLVMNLTKAEIDNIKDQSMEKNEQLTKSNTKVIMALECRDMLKQIFEHDGEFLKSIFPILKSAKNEAYEIFLMDVLPVIPPVWRPPNLVRDMLCDHPQTRAYLKVVEVNNMLRCILEKIKIDNGEQEQSSELNEDLLNVYKLSKGNTANEKIFFKWEELQSTVDMILDKEANMSKYVKDSSIGIKQLLEKKQGLIRMNMMGKRVNYACRTVITPDPYIDVDQIGIPEAFALKLTYPVPVTPWNVTQLRKMVLNGPEKHPGACFIETTNGSKRVIPKDLNRREAMAATLLKPEPNEGIKFVHRHLLNNDIMLLNRQPTLHRPSIMAHKAKILKGEKTFRLHYSNCKSYNADFDGDEMNAHLLQNEVARSEAYNLVGVPHHYLVPKDGTPLGGLIQDHIISGVKLSMRGKFFTREDYQQLVYQGLNSKTGRIITLPPTILKPRTLWSGKQVFSTLILNIVPEGKRLLNLTSVAKIGAHLWQTEEKRKWKYGGSELQDNEMSESEVIIRSGLLLVGVLDKNHYGATPYSLIHCIYELYGGEVSTKLLSAFTRVFTTFLQWEGFTLGVRDILVMTSADKQRTEIIKKSRQIGKSITCQVLNCDENISNEELSERIEQAYTNDPKFKSNLDKKYKSAMDSFTNDINKTCLPSGLISKFPSNNLQLMVISGAKGSIVNTMQISCLLGQIELEGKRPPVMINGKSLPSFPIFDCSPKSGGFIDGRFMTGIDPQGFFFHCMAGREGLIDTAVKTSRSGYLQRCLIKHLEGLTVAYDGTVRDSDQSVVQFMYGEDGMDILKSQFLTSKQLPFLVENLDAIKNDDEIEQLRNQPEDDESMKKHLKKIKSYKKKFGSTTQRPARNLSTKKCPPPLTSKYPPHLFFGAISECAQEILDKYLKNNNDVDKESIHDMFSLKSMKSLAEPGEPVGILAAQSIGEPSTQMTLNTFHFAGRGDMNVTLGIPRLREILMMASKNIKTPSMEIPFLNQNSENLDKIADKFRIRLNQVTLADVLTFVNVKSYVTLNPQRIRNYEFTFNILPYNAYKKQFMVKPKKIIKHIGQYFLFRLFRLIEKAAKDVGSDYVEKEQKETQTAAKRKEDEENEHEEKQLDEVVKDLKNNDDSDDDLDDPAMDDDDATADKIKAKHEDERDYEEPEDNEEIKDADSDKSDEEEDFDLSKVKLELDDDVNVKLLEELVREDPDADLEQLKSFEKKEDEDDDQGEDDMMNYLEKKLSTISANIMIQSFEKDSKKHSWCKIKFSVPIKFKNIDMTSVIRDAARTSVIWEIPKIKRAITFKQNGLLCIKTEGINVEAMFEYDKILDLKKLYINDIHEVANRYGIECAAKVIVKEVQNVFRVYGITVDPRHLSLIADYMTFDGTIKPLNRKGMESNASPFQKISFESALSFLKNAVVQGNVDNIKSPSSCLITGAPCKIGTGSFGLINNLSYALNL</sequence>
<protein>
    <recommendedName>
        <fullName evidence="15">DNA-directed RNA polymerase subunit</fullName>
        <ecNumber evidence="15">2.7.7.6</ecNumber>
    </recommendedName>
</protein>
<dbReference type="InterPro" id="IPR044893">
    <property type="entry name" value="RNA_pol_Rpb1_clamp_domain"/>
</dbReference>
<feature type="compositionally biased region" description="Polar residues" evidence="16">
    <location>
        <begin position="1097"/>
        <end position="1109"/>
    </location>
</feature>
<evidence type="ECO:0000256" key="12">
    <source>
        <dbReference type="ARBA" id="ARBA00023242"/>
    </source>
</evidence>
<evidence type="ECO:0000313" key="18">
    <source>
        <dbReference type="EMBL" id="KAG5680123.1"/>
    </source>
</evidence>
<evidence type="ECO:0000256" key="15">
    <source>
        <dbReference type="RuleBase" id="RU004279"/>
    </source>
</evidence>
<dbReference type="SUPFAM" id="SSF64484">
    <property type="entry name" value="beta and beta-prime subunits of DNA dependent RNA-polymerase"/>
    <property type="match status" value="1"/>
</dbReference>
<dbReference type="InterPro" id="IPR000722">
    <property type="entry name" value="RNA_pol_asu"/>
</dbReference>
<dbReference type="PANTHER" id="PTHR19376:SF11">
    <property type="entry name" value="DNA-DIRECTED RNA POLYMERASE I SUBUNIT RPA1"/>
    <property type="match status" value="1"/>
</dbReference>
<evidence type="ECO:0000256" key="2">
    <source>
        <dbReference type="ARBA" id="ARBA00006460"/>
    </source>
</evidence>
<dbReference type="OrthoDB" id="270392at2759"/>
<evidence type="ECO:0000256" key="1">
    <source>
        <dbReference type="ARBA" id="ARBA00004604"/>
    </source>
</evidence>
<keyword evidence="4 15" id="KW-0240">DNA-directed RNA polymerase</keyword>
<dbReference type="GO" id="GO:0003677">
    <property type="term" value="F:DNA binding"/>
    <property type="evidence" value="ECO:0007669"/>
    <property type="project" value="InterPro"/>
</dbReference>
<comment type="subcellular location">
    <subcellularLocation>
        <location evidence="1">Nucleus</location>
        <location evidence="1">Nucleolus</location>
    </subcellularLocation>
</comment>
<keyword evidence="9" id="KW-0862">Zinc</keyword>
<comment type="caution">
    <text evidence="18">The sequence shown here is derived from an EMBL/GenBank/DDBJ whole genome shotgun (WGS) entry which is preliminary data.</text>
</comment>
<keyword evidence="10" id="KW-0460">Magnesium</keyword>
<evidence type="ECO:0000256" key="16">
    <source>
        <dbReference type="SAM" id="MobiDB-lite"/>
    </source>
</evidence>
<dbReference type="Pfam" id="PF05000">
    <property type="entry name" value="RNA_pol_Rpb1_4"/>
    <property type="match status" value="1"/>
</dbReference>
<comment type="catalytic activity">
    <reaction evidence="13 15">
        <text>RNA(n) + a ribonucleoside 5'-triphosphate = RNA(n+1) + diphosphate</text>
        <dbReference type="Rhea" id="RHEA:21248"/>
        <dbReference type="Rhea" id="RHEA-COMP:14527"/>
        <dbReference type="Rhea" id="RHEA-COMP:17342"/>
        <dbReference type="ChEBI" id="CHEBI:33019"/>
        <dbReference type="ChEBI" id="CHEBI:61557"/>
        <dbReference type="ChEBI" id="CHEBI:140395"/>
        <dbReference type="EC" id="2.7.7.6"/>
    </reaction>
</comment>
<dbReference type="CDD" id="cd01435">
    <property type="entry name" value="RNAP_I_RPA1_N"/>
    <property type="match status" value="1"/>
</dbReference>
<dbReference type="FunFam" id="1.10.274.100:FF:000012">
    <property type="entry name" value="DNA-directed RNA polymerase subunit"/>
    <property type="match status" value="1"/>
</dbReference>
<dbReference type="FunFam" id="2.40.40.20:FF:000019">
    <property type="entry name" value="DNA-directed RNA polymerase II subunit RPB1"/>
    <property type="match status" value="1"/>
</dbReference>
<dbReference type="InterPro" id="IPR007081">
    <property type="entry name" value="RNA_pol_Rpb1_5"/>
</dbReference>
<evidence type="ECO:0000259" key="17">
    <source>
        <dbReference type="SMART" id="SM00663"/>
    </source>
</evidence>
<dbReference type="Gene3D" id="1.10.150.390">
    <property type="match status" value="1"/>
</dbReference>
<dbReference type="SMART" id="SM00663">
    <property type="entry name" value="RPOLA_N"/>
    <property type="match status" value="1"/>
</dbReference>
<dbReference type="EMBL" id="JADBJN010000001">
    <property type="protein sequence ID" value="KAG5680123.1"/>
    <property type="molecule type" value="Genomic_DNA"/>
</dbReference>